<keyword evidence="2" id="KW-0813">Transport</keyword>
<feature type="transmembrane region" description="Helical" evidence="9">
    <location>
        <begin position="261"/>
        <end position="280"/>
    </location>
</feature>
<dbReference type="SUPFAM" id="SSF90123">
    <property type="entry name" value="ABC transporter transmembrane region"/>
    <property type="match status" value="1"/>
</dbReference>
<keyword evidence="13" id="KW-1185">Reference proteome</keyword>
<feature type="domain" description="ABC transporter" evidence="10">
    <location>
        <begin position="491"/>
        <end position="766"/>
    </location>
</feature>
<evidence type="ECO:0000256" key="1">
    <source>
        <dbReference type="ARBA" id="ARBA00008575"/>
    </source>
</evidence>
<dbReference type="InterPro" id="IPR027417">
    <property type="entry name" value="P-loop_NTPase"/>
</dbReference>
<dbReference type="SUPFAM" id="SSF52540">
    <property type="entry name" value="P-loop containing nucleoside triphosphate hydrolases"/>
    <property type="match status" value="1"/>
</dbReference>
<dbReference type="Pfam" id="PF06472">
    <property type="entry name" value="ABC_membrane_2"/>
    <property type="match status" value="1"/>
</dbReference>
<keyword evidence="6 9" id="KW-1133">Transmembrane helix</keyword>
<feature type="domain" description="ABC transmembrane type-1" evidence="11">
    <location>
        <begin position="146"/>
        <end position="429"/>
    </location>
</feature>
<keyword evidence="5" id="KW-0067">ATP-binding</keyword>
<evidence type="ECO:0000256" key="8">
    <source>
        <dbReference type="SAM" id="MobiDB-lite"/>
    </source>
</evidence>
<dbReference type="PANTHER" id="PTHR11384:SF59">
    <property type="entry name" value="LYSOSOMAL COBALAMIN TRANSPORTER ABCD4"/>
    <property type="match status" value="1"/>
</dbReference>
<gene>
    <name evidence="12" type="ORF">CSSPTR1EN2_LOCUS14965</name>
</gene>
<dbReference type="InterPro" id="IPR003439">
    <property type="entry name" value="ABC_transporter-like_ATP-bd"/>
</dbReference>
<reference evidence="12" key="1">
    <citation type="submission" date="2024-02" db="EMBL/GenBank/DDBJ databases">
        <authorList>
            <consortium name="ELIXIR-Norway"/>
            <consortium name="Elixir Norway"/>
        </authorList>
    </citation>
    <scope>NUCLEOTIDE SEQUENCE</scope>
</reference>
<feature type="transmembrane region" description="Helical" evidence="9">
    <location>
        <begin position="286"/>
        <end position="309"/>
    </location>
</feature>
<keyword evidence="4" id="KW-0547">Nucleotide-binding</keyword>
<dbReference type="InterPro" id="IPR017871">
    <property type="entry name" value="ABC_transporter-like_CS"/>
</dbReference>
<evidence type="ECO:0000259" key="10">
    <source>
        <dbReference type="PROSITE" id="PS50893"/>
    </source>
</evidence>
<protein>
    <recommendedName>
        <fullName evidence="14">ABC transporter D family member 2, chloroplastic</fullName>
    </recommendedName>
</protein>
<dbReference type="PROSITE" id="PS00211">
    <property type="entry name" value="ABC_TRANSPORTER_1"/>
    <property type="match status" value="1"/>
</dbReference>
<evidence type="ECO:0000256" key="3">
    <source>
        <dbReference type="ARBA" id="ARBA00022692"/>
    </source>
</evidence>
<evidence type="ECO:0000259" key="11">
    <source>
        <dbReference type="PROSITE" id="PS50929"/>
    </source>
</evidence>
<keyword evidence="3 9" id="KW-0812">Transmembrane</keyword>
<organism evidence="12 13">
    <name type="scientific">Sphagnum troendelagicum</name>
    <dbReference type="NCBI Taxonomy" id="128251"/>
    <lineage>
        <taxon>Eukaryota</taxon>
        <taxon>Viridiplantae</taxon>
        <taxon>Streptophyta</taxon>
        <taxon>Embryophyta</taxon>
        <taxon>Bryophyta</taxon>
        <taxon>Sphagnophytina</taxon>
        <taxon>Sphagnopsida</taxon>
        <taxon>Sphagnales</taxon>
        <taxon>Sphagnaceae</taxon>
        <taxon>Sphagnum</taxon>
    </lineage>
</organism>
<dbReference type="InterPro" id="IPR011527">
    <property type="entry name" value="ABC1_TM_dom"/>
</dbReference>
<dbReference type="PANTHER" id="PTHR11384">
    <property type="entry name" value="ATP-BINDING CASSETTE, SUB-FAMILY D MEMBER"/>
    <property type="match status" value="1"/>
</dbReference>
<feature type="region of interest" description="Disordered" evidence="8">
    <location>
        <begin position="618"/>
        <end position="649"/>
    </location>
</feature>
<dbReference type="PROSITE" id="PS50893">
    <property type="entry name" value="ABC_TRANSPORTER_2"/>
    <property type="match status" value="1"/>
</dbReference>
<evidence type="ECO:0000313" key="12">
    <source>
        <dbReference type="EMBL" id="CAK9219896.1"/>
    </source>
</evidence>
<dbReference type="InterPro" id="IPR036640">
    <property type="entry name" value="ABC1_TM_sf"/>
</dbReference>
<dbReference type="SMART" id="SM00382">
    <property type="entry name" value="AAA"/>
    <property type="match status" value="1"/>
</dbReference>
<feature type="transmembrane region" description="Helical" evidence="9">
    <location>
        <begin position="185"/>
        <end position="205"/>
    </location>
</feature>
<keyword evidence="7 9" id="KW-0472">Membrane</keyword>
<evidence type="ECO:0000256" key="7">
    <source>
        <dbReference type="ARBA" id="ARBA00023136"/>
    </source>
</evidence>
<dbReference type="PROSITE" id="PS50929">
    <property type="entry name" value="ABC_TM1F"/>
    <property type="match status" value="1"/>
</dbReference>
<dbReference type="Pfam" id="PF00005">
    <property type="entry name" value="ABC_tran"/>
    <property type="match status" value="1"/>
</dbReference>
<dbReference type="Proteomes" id="UP001497512">
    <property type="component" value="Chromosome 3"/>
</dbReference>
<evidence type="ECO:0000256" key="6">
    <source>
        <dbReference type="ARBA" id="ARBA00022989"/>
    </source>
</evidence>
<sequence length="770" mass="86171">MIRQGAFVNQIPQVLTLKVPLTSSSSSLLVSRAKRGLPGRVPPQKMLTGTWLCGQVSRISLPPPPPPPPPSCTEFNNFKYRVRRRFQSPSYLRRSSLHSACSYSLPYPLASSRVGSNLSTLLRRFWKVAAPYWSSEDKVQARLRLAGLFALTLATTGISVGFNFLGRDFDNALASKNREQFTKQLVYYLGAFAGGIPVFVLRDYLKDTLALRWRGWMTSQYMHKYFQNRTFYNIQSQALIDNPDQRIVDDLNSFTGTALRFSLAVFNAAISVVSFSRILYQIYPPLFFVLVVYSVGGTVISVALGKALVGLNFMQEKREADFRYGLVRVRENAESIAFYGGEMSEIQLLLQRFEQSFDNCSQILKTSRNLNFFTDFYQYLIQLLPAAVVAPLYFAGKIDFGVINQSFSAFNIVLNDFSLIVNQFQAISAFSAVVDRLGEFSDSLDQQNQLSQANANTLQATESNTRTQEQIVLVEIQEFAGVECASGQPLLEIQHLTLYTPQYTMTLIEDLSFVVKEGESLMIMGASGCGKTSLLRAVAGLWQSGSGTIKCFMRCKDNESYRRKELVGAHEEHKNGASMVEIRGMDVDSKVFFLPQRPYMVLGTLRQQLLYPTWNEEDSEHSAHSSDSSGNLPFLSGTRSAAQSLPPNDNDLTQVLECVRLGHLMDRPDGLDSAVEWASVLSLGEQQRLAFARLLLSRPQLALMDESTSALDEDNEAHLYKELKGAGVTYISVGHRSSLLQFHANVLQFQRVRGNDSGCTWTVKPLPQLD</sequence>
<evidence type="ECO:0000256" key="5">
    <source>
        <dbReference type="ARBA" id="ARBA00022840"/>
    </source>
</evidence>
<feature type="transmembrane region" description="Helical" evidence="9">
    <location>
        <begin position="145"/>
        <end position="165"/>
    </location>
</feature>
<accession>A0ABP0UEQ9</accession>
<dbReference type="Gene3D" id="3.40.50.300">
    <property type="entry name" value="P-loop containing nucleotide triphosphate hydrolases"/>
    <property type="match status" value="1"/>
</dbReference>
<dbReference type="CDD" id="cd03223">
    <property type="entry name" value="ABCD_peroxisomal_ALDP"/>
    <property type="match status" value="1"/>
</dbReference>
<comment type="similarity">
    <text evidence="1">Belongs to the ABC transporter superfamily. ABCD family. Peroxisomal fatty acyl CoA transporter (TC 3.A.1.203) subfamily.</text>
</comment>
<evidence type="ECO:0008006" key="14">
    <source>
        <dbReference type="Google" id="ProtNLM"/>
    </source>
</evidence>
<evidence type="ECO:0000256" key="9">
    <source>
        <dbReference type="SAM" id="Phobius"/>
    </source>
</evidence>
<dbReference type="InterPro" id="IPR003593">
    <property type="entry name" value="AAA+_ATPase"/>
</dbReference>
<dbReference type="Gene3D" id="1.20.1560.10">
    <property type="entry name" value="ABC transporter type 1, transmembrane domain"/>
    <property type="match status" value="1"/>
</dbReference>
<evidence type="ECO:0000313" key="13">
    <source>
        <dbReference type="Proteomes" id="UP001497512"/>
    </source>
</evidence>
<dbReference type="EMBL" id="OZ019895">
    <property type="protein sequence ID" value="CAK9219896.1"/>
    <property type="molecule type" value="Genomic_DNA"/>
</dbReference>
<dbReference type="InterPro" id="IPR050835">
    <property type="entry name" value="ABC_transporter_sub-D"/>
</dbReference>
<evidence type="ECO:0000256" key="2">
    <source>
        <dbReference type="ARBA" id="ARBA00022448"/>
    </source>
</evidence>
<proteinExistence type="inferred from homology"/>
<name>A0ABP0UEQ9_9BRYO</name>
<evidence type="ECO:0000256" key="4">
    <source>
        <dbReference type="ARBA" id="ARBA00022741"/>
    </source>
</evidence>
<feature type="compositionally biased region" description="Polar residues" evidence="8">
    <location>
        <begin position="637"/>
        <end position="649"/>
    </location>
</feature>